<dbReference type="EMBL" id="GBEZ01007388">
    <property type="protein sequence ID" value="JAC78070.1"/>
    <property type="molecule type" value="Transcribed_RNA"/>
</dbReference>
<evidence type="ECO:0000313" key="2">
    <source>
        <dbReference type="EMBL" id="JAC78070.1"/>
    </source>
</evidence>
<name>A0A061S5B3_9CHLO</name>
<accession>A0A061S5B3</accession>
<feature type="region of interest" description="Disordered" evidence="1">
    <location>
        <begin position="1"/>
        <end position="77"/>
    </location>
</feature>
<proteinExistence type="predicted"/>
<gene>
    <name evidence="2" type="ORF">TSPGSL018_16107</name>
</gene>
<protein>
    <submittedName>
        <fullName evidence="2">Uncharacterized protein</fullName>
    </submittedName>
</protein>
<sequence>MGRVEDKPPTPPIHSAASGGELAPDRASPHAGASPQPAVAAEGRELLRGLSGVPGRREEGRELPAAVGRPRPLGSSLRQGALCCCCGRSPPRALPRGLSALELAMG</sequence>
<evidence type="ECO:0000256" key="1">
    <source>
        <dbReference type="SAM" id="MobiDB-lite"/>
    </source>
</evidence>
<reference evidence="2" key="1">
    <citation type="submission" date="2014-05" db="EMBL/GenBank/DDBJ databases">
        <title>The transcriptome of the halophilic microalga Tetraselmis sp. GSL018 isolated from the Great Salt Lake, Utah.</title>
        <authorList>
            <person name="Jinkerson R.E."/>
            <person name="D'Adamo S."/>
            <person name="Posewitz M.C."/>
        </authorList>
    </citation>
    <scope>NUCLEOTIDE SEQUENCE</scope>
    <source>
        <strain evidence="2">GSL018</strain>
    </source>
</reference>
<dbReference type="AlphaFoldDB" id="A0A061S5B3"/>
<organism evidence="2">
    <name type="scientific">Tetraselmis sp. GSL018</name>
    <dbReference type="NCBI Taxonomy" id="582737"/>
    <lineage>
        <taxon>Eukaryota</taxon>
        <taxon>Viridiplantae</taxon>
        <taxon>Chlorophyta</taxon>
        <taxon>core chlorophytes</taxon>
        <taxon>Chlorodendrophyceae</taxon>
        <taxon>Chlorodendrales</taxon>
        <taxon>Chlorodendraceae</taxon>
        <taxon>Tetraselmis</taxon>
    </lineage>
</organism>